<dbReference type="RefSeq" id="WP_075659100.1">
    <property type="nucleotide sequence ID" value="NZ_JABDSR010000006.1"/>
</dbReference>
<comment type="caution">
    <text evidence="1">The sequence shown here is derived from an EMBL/GenBank/DDBJ whole genome shotgun (WGS) entry which is preliminary data.</text>
</comment>
<accession>A0A848RI49</accession>
<keyword evidence="2" id="KW-1185">Reference proteome</keyword>
<dbReference type="AlphaFoldDB" id="A0A1U7LYT5"/>
<dbReference type="Proteomes" id="UP000187166">
    <property type="component" value="Unassembled WGS sequence"/>
</dbReference>
<evidence type="ECO:0000313" key="1">
    <source>
        <dbReference type="EMBL" id="OLR64456.1"/>
    </source>
</evidence>
<accession>A0A1U7LYT5</accession>
<sequence length="182" mass="21169">MIIINSLTIRFLNKIHKSFSEYYENSLTKRTQDFITKPIAKTFANSKTRSVLAGDKVLFEHTFIYKIYRGLFNLIEKFMNLLGNIFVPMKKNSFFLGSLMTSLDDFDQIVGIISNIMFYTGIFTLIISLIIKAKLIFPLAFIVFGLLLSLLKGKYMEIIRGSKFIEFFTSFFKLDEGGENWW</sequence>
<dbReference type="EMBL" id="MJIH01000001">
    <property type="protein sequence ID" value="OLR64456.1"/>
    <property type="molecule type" value="Genomic_DNA"/>
</dbReference>
<protein>
    <submittedName>
        <fullName evidence="1">Uncharacterized protein</fullName>
    </submittedName>
</protein>
<reference evidence="1 2" key="1">
    <citation type="journal article" date="2016" name="Appl. Environ. Microbiol.">
        <title>Function and Phylogeny of Bacterial Butyryl Coenzyme A:Acetate Transferases and Their Diversity in the Proximal Colon of Swine.</title>
        <authorList>
            <person name="Trachsel J."/>
            <person name="Bayles D.O."/>
            <person name="Looft T."/>
            <person name="Levine U.Y."/>
            <person name="Allen H.K."/>
        </authorList>
    </citation>
    <scope>NUCLEOTIDE SEQUENCE [LARGE SCALE GENOMIC DNA]</scope>
    <source>
        <strain evidence="1 2">35-6-1</strain>
    </source>
</reference>
<proteinExistence type="predicted"/>
<evidence type="ECO:0000313" key="2">
    <source>
        <dbReference type="Proteomes" id="UP000187166"/>
    </source>
</evidence>
<organism evidence="1 2">
    <name type="scientific">Peptoniphilus porci</name>
    <dbReference type="NCBI Taxonomy" id="2652280"/>
    <lineage>
        <taxon>Bacteria</taxon>
        <taxon>Bacillati</taxon>
        <taxon>Bacillota</taxon>
        <taxon>Tissierellia</taxon>
        <taxon>Tissierellales</taxon>
        <taxon>Peptoniphilaceae</taxon>
        <taxon>Peptoniphilus</taxon>
    </lineage>
</organism>
<dbReference type="STRING" id="1465756.BIV18_02290"/>
<name>A0A1U7LYT5_9FIRM</name>
<gene>
    <name evidence="1" type="ORF">BIV18_02290</name>
</gene>